<keyword evidence="2" id="KW-0805">Transcription regulation</keyword>
<dbReference type="InterPro" id="IPR036388">
    <property type="entry name" value="WH-like_DNA-bd_sf"/>
</dbReference>
<proteinExistence type="inferred from homology"/>
<dbReference type="CDD" id="cd08432">
    <property type="entry name" value="PBP2_GcdR_TrpI_HvrB_AmpR_like"/>
    <property type="match status" value="1"/>
</dbReference>
<evidence type="ECO:0000313" key="6">
    <source>
        <dbReference type="EMBL" id="TDP71217.1"/>
    </source>
</evidence>
<evidence type="ECO:0000256" key="1">
    <source>
        <dbReference type="ARBA" id="ARBA00009437"/>
    </source>
</evidence>
<dbReference type="PANTHER" id="PTHR30537">
    <property type="entry name" value="HTH-TYPE TRANSCRIPTIONAL REGULATOR"/>
    <property type="match status" value="1"/>
</dbReference>
<sequence length="318" mass="34661">MSLPLVRLSSLDLIRGFVAVGRRMSITLAAQDLCLTQSAVSRQIHALEEQLGLKLLMRGHRSIAFTAEGERLFRSADGAVQQLQDVLGELRADGVQRPVMLSASIGFTGLWLLPRLSRLQTLHPGVDLRVSANNRIVDLRHDGIDLAIRYTTPALAPAGASRLFGESLAPVVHPALGLRSMAEALGQVSLLEFDNPLHPFLQWGDWLQAQGLGEARPRGFLRFNQYDQVIQAALDGQGVALGRLELIQPLLDAGRLQRLTPPELSIATSHAYWLIRASEPPRPDVQRVAAWIESEAALPVAAQAQPPGPWRLGPGEQA</sequence>
<dbReference type="PANTHER" id="PTHR30537:SF5">
    <property type="entry name" value="HTH-TYPE TRANSCRIPTIONAL ACTIVATOR TTDR-RELATED"/>
    <property type="match status" value="1"/>
</dbReference>
<gene>
    <name evidence="6" type="ORF">DES47_103197</name>
</gene>
<dbReference type="AlphaFoldDB" id="A0A4V3CTB3"/>
<protein>
    <submittedName>
        <fullName evidence="6">DNA-binding transcriptional LysR family regulator</fullName>
    </submittedName>
</protein>
<comment type="similarity">
    <text evidence="1">Belongs to the LysR transcriptional regulatory family.</text>
</comment>
<dbReference type="OrthoDB" id="8688993at2"/>
<dbReference type="FunFam" id="1.10.10.10:FF:000001">
    <property type="entry name" value="LysR family transcriptional regulator"/>
    <property type="match status" value="1"/>
</dbReference>
<keyword evidence="7" id="KW-1185">Reference proteome</keyword>
<evidence type="ECO:0000256" key="4">
    <source>
        <dbReference type="ARBA" id="ARBA00023163"/>
    </source>
</evidence>
<dbReference type="Proteomes" id="UP000295361">
    <property type="component" value="Unassembled WGS sequence"/>
</dbReference>
<organism evidence="6 7">
    <name type="scientific">Roseateles toxinivorans</name>
    <dbReference type="NCBI Taxonomy" id="270368"/>
    <lineage>
        <taxon>Bacteria</taxon>
        <taxon>Pseudomonadati</taxon>
        <taxon>Pseudomonadota</taxon>
        <taxon>Betaproteobacteria</taxon>
        <taxon>Burkholderiales</taxon>
        <taxon>Sphaerotilaceae</taxon>
        <taxon>Roseateles</taxon>
    </lineage>
</organism>
<accession>A0A4V3CTB3</accession>
<dbReference type="Gene3D" id="3.40.190.10">
    <property type="entry name" value="Periplasmic binding protein-like II"/>
    <property type="match status" value="2"/>
</dbReference>
<dbReference type="PRINTS" id="PR00039">
    <property type="entry name" value="HTHLYSR"/>
</dbReference>
<reference evidence="6 7" key="1">
    <citation type="submission" date="2019-03" db="EMBL/GenBank/DDBJ databases">
        <title>Genomic Encyclopedia of Type Strains, Phase IV (KMG-IV): sequencing the most valuable type-strain genomes for metagenomic binning, comparative biology and taxonomic classification.</title>
        <authorList>
            <person name="Goeker M."/>
        </authorList>
    </citation>
    <scope>NUCLEOTIDE SEQUENCE [LARGE SCALE GENOMIC DNA]</scope>
    <source>
        <strain evidence="6 7">DSM 16998</strain>
    </source>
</reference>
<dbReference type="InterPro" id="IPR005119">
    <property type="entry name" value="LysR_subst-bd"/>
</dbReference>
<evidence type="ECO:0000259" key="5">
    <source>
        <dbReference type="PROSITE" id="PS50931"/>
    </source>
</evidence>
<name>A0A4V3CTB3_9BURK</name>
<evidence type="ECO:0000256" key="3">
    <source>
        <dbReference type="ARBA" id="ARBA00023125"/>
    </source>
</evidence>
<dbReference type="SUPFAM" id="SSF53850">
    <property type="entry name" value="Periplasmic binding protein-like II"/>
    <property type="match status" value="1"/>
</dbReference>
<dbReference type="SUPFAM" id="SSF46785">
    <property type="entry name" value="Winged helix' DNA-binding domain"/>
    <property type="match status" value="1"/>
</dbReference>
<dbReference type="GO" id="GO:0003677">
    <property type="term" value="F:DNA binding"/>
    <property type="evidence" value="ECO:0007669"/>
    <property type="project" value="UniProtKB-KW"/>
</dbReference>
<dbReference type="RefSeq" id="WP_133701009.1">
    <property type="nucleotide sequence ID" value="NZ_SNXS01000003.1"/>
</dbReference>
<keyword evidence="3 6" id="KW-0238">DNA-binding</keyword>
<dbReference type="Gene3D" id="1.10.10.10">
    <property type="entry name" value="Winged helix-like DNA-binding domain superfamily/Winged helix DNA-binding domain"/>
    <property type="match status" value="1"/>
</dbReference>
<dbReference type="InterPro" id="IPR058163">
    <property type="entry name" value="LysR-type_TF_proteobact-type"/>
</dbReference>
<dbReference type="EMBL" id="SNXS01000003">
    <property type="protein sequence ID" value="TDP71217.1"/>
    <property type="molecule type" value="Genomic_DNA"/>
</dbReference>
<dbReference type="InterPro" id="IPR036390">
    <property type="entry name" value="WH_DNA-bd_sf"/>
</dbReference>
<keyword evidence="4" id="KW-0804">Transcription</keyword>
<evidence type="ECO:0000313" key="7">
    <source>
        <dbReference type="Proteomes" id="UP000295361"/>
    </source>
</evidence>
<feature type="domain" description="HTH lysR-type" evidence="5">
    <location>
        <begin position="11"/>
        <end position="66"/>
    </location>
</feature>
<dbReference type="InParanoid" id="A0A4V3CTB3"/>
<dbReference type="InterPro" id="IPR000847">
    <property type="entry name" value="LysR_HTH_N"/>
</dbReference>
<dbReference type="Pfam" id="PF00126">
    <property type="entry name" value="HTH_1"/>
    <property type="match status" value="1"/>
</dbReference>
<comment type="caution">
    <text evidence="6">The sequence shown here is derived from an EMBL/GenBank/DDBJ whole genome shotgun (WGS) entry which is preliminary data.</text>
</comment>
<evidence type="ECO:0000256" key="2">
    <source>
        <dbReference type="ARBA" id="ARBA00023015"/>
    </source>
</evidence>
<dbReference type="GO" id="GO:0003700">
    <property type="term" value="F:DNA-binding transcription factor activity"/>
    <property type="evidence" value="ECO:0007669"/>
    <property type="project" value="InterPro"/>
</dbReference>
<dbReference type="Pfam" id="PF03466">
    <property type="entry name" value="LysR_substrate"/>
    <property type="match status" value="1"/>
</dbReference>
<dbReference type="PROSITE" id="PS50931">
    <property type="entry name" value="HTH_LYSR"/>
    <property type="match status" value="1"/>
</dbReference>